<feature type="compositionally biased region" description="Basic residues" evidence="6">
    <location>
        <begin position="7"/>
        <end position="19"/>
    </location>
</feature>
<evidence type="ECO:0000313" key="9">
    <source>
        <dbReference type="Proteomes" id="UP001178507"/>
    </source>
</evidence>
<dbReference type="SMART" id="SM00220">
    <property type="entry name" value="S_TKc"/>
    <property type="match status" value="1"/>
</dbReference>
<keyword evidence="9" id="KW-1185">Reference proteome</keyword>
<gene>
    <name evidence="8" type="ORF">EVOR1521_LOCUS27200</name>
</gene>
<proteinExistence type="predicted"/>
<accession>A0AA36JEQ2</accession>
<dbReference type="PROSITE" id="PS50011">
    <property type="entry name" value="PROTEIN_KINASE_DOM"/>
    <property type="match status" value="1"/>
</dbReference>
<feature type="compositionally biased region" description="Low complexity" evidence="6">
    <location>
        <begin position="20"/>
        <end position="32"/>
    </location>
</feature>
<evidence type="ECO:0000256" key="2">
    <source>
        <dbReference type="ARBA" id="ARBA00022679"/>
    </source>
</evidence>
<comment type="caution">
    <text evidence="8">The sequence shown here is derived from an EMBL/GenBank/DDBJ whole genome shotgun (WGS) entry which is preliminary data.</text>
</comment>
<evidence type="ECO:0000256" key="4">
    <source>
        <dbReference type="ARBA" id="ARBA00022777"/>
    </source>
</evidence>
<dbReference type="GO" id="GO:0004674">
    <property type="term" value="F:protein serine/threonine kinase activity"/>
    <property type="evidence" value="ECO:0007669"/>
    <property type="project" value="UniProtKB-KW"/>
</dbReference>
<evidence type="ECO:0000313" key="8">
    <source>
        <dbReference type="EMBL" id="CAJ1404823.1"/>
    </source>
</evidence>
<evidence type="ECO:0000256" key="1">
    <source>
        <dbReference type="ARBA" id="ARBA00022527"/>
    </source>
</evidence>
<sequence length="458" mass="51766">MAEGRGTRHRKRQRHRSRSQGRPSSGSHRSQSVQGAGSKRERRRRQGRASGRRTRSGERSPRHRDGGPPHIEVEPGTALGEEGRYVVEEVFGDGASGRVLGCCDKMTGEMVAVKVARPARRQRRHAETEVAMLQKMQRHDRELAQRHVVRLLDVFEHELSFFCIVMEPLAMNLRALLQEGEGGLYMADIRLMALQLVQCLAFFSSMGLAHGDLKCTNVMLRKPDFELRPHPRLSDPDAMAARPRWPFEVVVIDFGLANVTEPETSPEAFLFTREGPKSRLRVGARHIRAPEVILGLDWGCAADLWSLGCLLATVYTGERLFPVHDEMEHLGAVELLASLPPCLVSVEGRSQLDLRHVTQQRIPTYMASQVAERILEKGVAFDPAGRLLWPDCADNDQQVQHVEDMPTVTEFVLERHHHFLAFLQGLMDIDPRRRLTATMALQHPFLHKELVTELDSEE</sequence>
<dbReference type="InterPro" id="IPR051175">
    <property type="entry name" value="CLK_kinases"/>
</dbReference>
<evidence type="ECO:0000256" key="3">
    <source>
        <dbReference type="ARBA" id="ARBA00022741"/>
    </source>
</evidence>
<dbReference type="SUPFAM" id="SSF56112">
    <property type="entry name" value="Protein kinase-like (PK-like)"/>
    <property type="match status" value="1"/>
</dbReference>
<evidence type="ECO:0000259" key="7">
    <source>
        <dbReference type="PROSITE" id="PS50011"/>
    </source>
</evidence>
<feature type="region of interest" description="Disordered" evidence="6">
    <location>
        <begin position="1"/>
        <end position="79"/>
    </location>
</feature>
<protein>
    <recommendedName>
        <fullName evidence="7">Protein kinase domain-containing protein</fullName>
    </recommendedName>
</protein>
<dbReference type="PANTHER" id="PTHR45646:SF11">
    <property type="entry name" value="SERINE_THREONINE-PROTEIN KINASE DOA"/>
    <property type="match status" value="1"/>
</dbReference>
<dbReference type="PANTHER" id="PTHR45646">
    <property type="entry name" value="SERINE/THREONINE-PROTEIN KINASE DOA-RELATED"/>
    <property type="match status" value="1"/>
</dbReference>
<dbReference type="Proteomes" id="UP001178507">
    <property type="component" value="Unassembled WGS sequence"/>
</dbReference>
<evidence type="ECO:0000256" key="6">
    <source>
        <dbReference type="SAM" id="MobiDB-lite"/>
    </source>
</evidence>
<feature type="compositionally biased region" description="Basic residues" evidence="6">
    <location>
        <begin position="40"/>
        <end position="54"/>
    </location>
</feature>
<reference evidence="8" key="1">
    <citation type="submission" date="2023-08" db="EMBL/GenBank/DDBJ databases">
        <authorList>
            <person name="Chen Y."/>
            <person name="Shah S."/>
            <person name="Dougan E. K."/>
            <person name="Thang M."/>
            <person name="Chan C."/>
        </authorList>
    </citation>
    <scope>NUCLEOTIDE SEQUENCE</scope>
</reference>
<feature type="compositionally biased region" description="Basic and acidic residues" evidence="6">
    <location>
        <begin position="55"/>
        <end position="73"/>
    </location>
</feature>
<keyword evidence="4" id="KW-0418">Kinase</keyword>
<keyword evidence="3" id="KW-0547">Nucleotide-binding</keyword>
<dbReference type="InterPro" id="IPR011009">
    <property type="entry name" value="Kinase-like_dom_sf"/>
</dbReference>
<dbReference type="GO" id="GO:0005524">
    <property type="term" value="F:ATP binding"/>
    <property type="evidence" value="ECO:0007669"/>
    <property type="project" value="UniProtKB-KW"/>
</dbReference>
<dbReference type="AlphaFoldDB" id="A0AA36JEQ2"/>
<dbReference type="InterPro" id="IPR008271">
    <property type="entry name" value="Ser/Thr_kinase_AS"/>
</dbReference>
<organism evidence="8 9">
    <name type="scientific">Effrenium voratum</name>
    <dbReference type="NCBI Taxonomy" id="2562239"/>
    <lineage>
        <taxon>Eukaryota</taxon>
        <taxon>Sar</taxon>
        <taxon>Alveolata</taxon>
        <taxon>Dinophyceae</taxon>
        <taxon>Suessiales</taxon>
        <taxon>Symbiodiniaceae</taxon>
        <taxon>Effrenium</taxon>
    </lineage>
</organism>
<dbReference type="EMBL" id="CAUJNA010003557">
    <property type="protein sequence ID" value="CAJ1404823.1"/>
    <property type="molecule type" value="Genomic_DNA"/>
</dbReference>
<keyword evidence="1" id="KW-0723">Serine/threonine-protein kinase</keyword>
<dbReference type="Gene3D" id="1.10.510.10">
    <property type="entry name" value="Transferase(Phosphotransferase) domain 1"/>
    <property type="match status" value="1"/>
</dbReference>
<dbReference type="PROSITE" id="PS00108">
    <property type="entry name" value="PROTEIN_KINASE_ST"/>
    <property type="match status" value="1"/>
</dbReference>
<name>A0AA36JEQ2_9DINO</name>
<dbReference type="GO" id="GO:0005634">
    <property type="term" value="C:nucleus"/>
    <property type="evidence" value="ECO:0007669"/>
    <property type="project" value="TreeGrafter"/>
</dbReference>
<keyword evidence="2" id="KW-0808">Transferase</keyword>
<dbReference type="Pfam" id="PF00069">
    <property type="entry name" value="Pkinase"/>
    <property type="match status" value="1"/>
</dbReference>
<evidence type="ECO:0000256" key="5">
    <source>
        <dbReference type="ARBA" id="ARBA00022840"/>
    </source>
</evidence>
<keyword evidence="5" id="KW-0067">ATP-binding</keyword>
<feature type="domain" description="Protein kinase" evidence="7">
    <location>
        <begin position="85"/>
        <end position="446"/>
    </location>
</feature>
<dbReference type="InterPro" id="IPR000719">
    <property type="entry name" value="Prot_kinase_dom"/>
</dbReference>
<dbReference type="Gene3D" id="3.30.200.20">
    <property type="entry name" value="Phosphorylase Kinase, domain 1"/>
    <property type="match status" value="1"/>
</dbReference>